<organism evidence="9">
    <name type="scientific">Xenopsylla cheopis</name>
    <name type="common">Oriental rat flea</name>
    <name type="synonym">Pulex cheopis</name>
    <dbReference type="NCBI Taxonomy" id="163159"/>
    <lineage>
        <taxon>Eukaryota</taxon>
        <taxon>Metazoa</taxon>
        <taxon>Ecdysozoa</taxon>
        <taxon>Arthropoda</taxon>
        <taxon>Hexapoda</taxon>
        <taxon>Insecta</taxon>
        <taxon>Pterygota</taxon>
        <taxon>Neoptera</taxon>
        <taxon>Endopterygota</taxon>
        <taxon>Siphonaptera</taxon>
        <taxon>Pulicidae</taxon>
        <taxon>Xenopsyllinae</taxon>
        <taxon>Xenopsylla</taxon>
    </lineage>
</organism>
<dbReference type="SUPFAM" id="SSF56235">
    <property type="entry name" value="N-terminal nucleophile aminohydrolases (Ntn hydrolases)"/>
    <property type="match status" value="1"/>
</dbReference>
<evidence type="ECO:0000256" key="2">
    <source>
        <dbReference type="ARBA" id="ARBA00022490"/>
    </source>
</evidence>
<dbReference type="Gene3D" id="3.60.20.10">
    <property type="entry name" value="Glutamine Phosphoribosylpyrophosphate, subunit 1, domain 1"/>
    <property type="match status" value="1"/>
</dbReference>
<accession>A2IAA2</accession>
<comment type="subunit">
    <text evidence="8">Component of the proteasome complex.</text>
</comment>
<evidence type="ECO:0000256" key="3">
    <source>
        <dbReference type="ARBA" id="ARBA00022942"/>
    </source>
</evidence>
<comment type="function">
    <text evidence="7">Non-catalytic component of the 20S core proteasome complex involved in the proteolytic degradation of most intracellular proteins. This complex plays numerous essential roles within the cell by associating with different regulatory particles. Associated with two 19S regulatory particles, forms the 26S proteasome and thus participates in the ATP-dependent degradation of ubiquitinated proteins. The 26S proteasome plays a key role in the maintenance of protein homeostasis by removing misfolded or damaged proteins that could impair cellular functions, and by removing proteins whose functions are no longer required. Associated with the PA200 or PA28, the 20S proteasome mediates ubiquitin-independent protein degradation. This type of proteolysis is required in several pathways including spermatogenesis (20S-PA200 complex) or generation of a subset of MHC class I-presented antigenic peptides (20S-PA28 complex).</text>
</comment>
<dbReference type="EMBL" id="EF179416">
    <property type="protein sequence ID" value="ABM55422.1"/>
    <property type="molecule type" value="mRNA"/>
</dbReference>
<comment type="function">
    <text evidence="5">Non-catalytic component of the proteasome, a multicatalytic proteinase complex which is characterized by its ability to cleave peptides with Arg, Phe, Tyr, Leu, and Glu adjacent to the leaving group at neutral or slightly basic pH. The proteasome has an ATP-dependent proteolytic activity.</text>
</comment>
<comment type="function">
    <text evidence="8">Component of the proteasome, a multicatalytic proteinase complex which is characterized by its ability to cleave peptides with Arg, Phe, Tyr, Leu, and Glu adjacent to the leaving group at neutral or slightly basic pH. The proteasome has an ATP-dependent proteolytic activity.</text>
</comment>
<dbReference type="CDD" id="cd03758">
    <property type="entry name" value="proteasome_beta_type_2"/>
    <property type="match status" value="1"/>
</dbReference>
<comment type="subcellular location">
    <subcellularLocation>
        <location evidence="8">Cytoplasm</location>
    </subcellularLocation>
    <subcellularLocation>
        <location evidence="8">Nucleus</location>
    </subcellularLocation>
</comment>
<evidence type="ECO:0000256" key="4">
    <source>
        <dbReference type="ARBA" id="ARBA00023242"/>
    </source>
</evidence>
<protein>
    <recommendedName>
        <fullName evidence="8">Proteasome subunit beta</fullName>
    </recommendedName>
</protein>
<dbReference type="AlphaFoldDB" id="A2IAA2"/>
<dbReference type="PANTHER" id="PTHR32194">
    <property type="entry name" value="METALLOPROTEASE TLDD"/>
    <property type="match status" value="1"/>
</dbReference>
<evidence type="ECO:0000256" key="7">
    <source>
        <dbReference type="ARBA" id="ARBA00049625"/>
    </source>
</evidence>
<dbReference type="MEROPS" id="T01.984"/>
<dbReference type="InterPro" id="IPR001353">
    <property type="entry name" value="Proteasome_sua/b"/>
</dbReference>
<keyword evidence="3 8" id="KW-0647">Proteasome</keyword>
<dbReference type="FunFam" id="3.60.20.10:FF:000008">
    <property type="entry name" value="Proteasome subunit beta type-4"/>
    <property type="match status" value="1"/>
</dbReference>
<dbReference type="PANTHER" id="PTHR32194:SF2">
    <property type="entry name" value="PROTEASOME SUBUNIT BETA TYPE-1"/>
    <property type="match status" value="1"/>
</dbReference>
<dbReference type="GO" id="GO:0005634">
    <property type="term" value="C:nucleus"/>
    <property type="evidence" value="ECO:0007669"/>
    <property type="project" value="UniProtKB-SubCell"/>
</dbReference>
<dbReference type="InterPro" id="IPR035206">
    <property type="entry name" value="Proteasome_beta2"/>
</dbReference>
<comment type="subunit">
    <text evidence="1">The 26S proteasome consists of a 20S proteasome core and two 19S regulatory subunits. The 20S proteasome core is a barrel-shaped complex made of 28 subunits that are arranged in four stacked rings. The two outer rings are each formed by seven alpha subunits, and the two inner rings are formed by seven beta subunits. The proteolytic activity is exerted by three beta-subunits PSMB5, PSMB6 and PSMB7.</text>
</comment>
<proteinExistence type="evidence at transcript level"/>
<keyword evidence="2 8" id="KW-0963">Cytoplasm</keyword>
<reference evidence="9" key="1">
    <citation type="journal article" date="2007" name="BMC Genomics">
        <title>An insight into the sialome of the oriental rat flea, Xenopsylla cheopis (Rots).</title>
        <authorList>
            <person name="Andersen J.F."/>
            <person name="Hinnebusch B.J."/>
            <person name="Lucas D.A."/>
            <person name="Conrads T.P."/>
            <person name="Veenstra T.D."/>
            <person name="Pham V.M."/>
            <person name="Ribeiro J.M."/>
        </authorList>
    </citation>
    <scope>NUCLEOTIDE SEQUENCE</scope>
    <source>
        <tissue evidence="9">Salivary gland</tissue>
    </source>
</reference>
<evidence type="ECO:0000256" key="5">
    <source>
        <dbReference type="ARBA" id="ARBA00024953"/>
    </source>
</evidence>
<dbReference type="Pfam" id="PF00227">
    <property type="entry name" value="Proteasome"/>
    <property type="match status" value="1"/>
</dbReference>
<dbReference type="GO" id="GO:0005839">
    <property type="term" value="C:proteasome core complex"/>
    <property type="evidence" value="ECO:0007669"/>
    <property type="project" value="InterPro"/>
</dbReference>
<evidence type="ECO:0000313" key="9">
    <source>
        <dbReference type="EMBL" id="ABM55422.1"/>
    </source>
</evidence>
<keyword evidence="4 8" id="KW-0539">Nucleus</keyword>
<evidence type="ECO:0000313" key="10">
    <source>
        <dbReference type="EMBL" id="NOV45511.1"/>
    </source>
</evidence>
<dbReference type="PROSITE" id="PS00854">
    <property type="entry name" value="PROTEASOME_BETA_1"/>
    <property type="match status" value="1"/>
</dbReference>
<comment type="subunit">
    <text evidence="6">The 26S proteasome consists of a 20S proteasome core and two 19S regulatory subunits. The 20S proteasome core is composed of 28 subunits that are arranged in four stacked rings, resulting in a barrel-shaped structure. The two end rings are each formed by seven alpha subunits, and the two central rings are each formed by seven beta subunits. The catalytic chamber with the active sites is on the inside of the barrel.</text>
</comment>
<dbReference type="PROSITE" id="PS51476">
    <property type="entry name" value="PROTEASOME_BETA_2"/>
    <property type="match status" value="1"/>
</dbReference>
<dbReference type="InterPro" id="IPR023333">
    <property type="entry name" value="Proteasome_suB-type"/>
</dbReference>
<dbReference type="InterPro" id="IPR016050">
    <property type="entry name" value="Proteasome_bsu_CS"/>
</dbReference>
<evidence type="ECO:0000256" key="1">
    <source>
        <dbReference type="ARBA" id="ARBA00011656"/>
    </source>
</evidence>
<dbReference type="InterPro" id="IPR029055">
    <property type="entry name" value="Ntn_hydrolases_N"/>
</dbReference>
<dbReference type="EMBL" id="GIIL01001785">
    <property type="protein sequence ID" value="NOV45511.1"/>
    <property type="molecule type" value="Transcribed_RNA"/>
</dbReference>
<evidence type="ECO:0000256" key="6">
    <source>
        <dbReference type="ARBA" id="ARBA00026071"/>
    </source>
</evidence>
<sequence length="200" mass="22744">MECLLGIRFDKFIMIAADMTNAQSIVVMKNEENKIYEMTDRIVMGINGESGDTTQFAEYIAKNIQLYKMRNGYSVSTVSAANFTRRNLADALRSRNAYHVNMLIGGHDKEGGPQLYFMDYLGACVSLPYACHGYGGFFSLSIMDRYYRSDMSQEEAYAIIKRCISEIHKRLIINLPNFKVVVVDENGIKYLPIITPKDLD</sequence>
<dbReference type="GO" id="GO:0005737">
    <property type="term" value="C:cytoplasm"/>
    <property type="evidence" value="ECO:0007669"/>
    <property type="project" value="UniProtKB-SubCell"/>
</dbReference>
<name>A2IAA2_XENCH</name>
<comment type="similarity">
    <text evidence="8">Belongs to the peptidase T1B family.</text>
</comment>
<evidence type="ECO:0000256" key="8">
    <source>
        <dbReference type="RuleBase" id="RU004203"/>
    </source>
</evidence>
<reference evidence="10" key="2">
    <citation type="submission" date="2020-03" db="EMBL/GenBank/DDBJ databases">
        <title>Transcriptomic Profiling of the Digestive Tract of the Rat Flea, Xenopsylla cheopis, Following Blood Feeding and Infection with Yersinia pestis.</title>
        <authorList>
            <person name="Bland D.M."/>
            <person name="Martens C.A."/>
            <person name="Virtaneva K."/>
            <person name="Kanakabandi K."/>
            <person name="Long D."/>
            <person name="Rosenke R."/>
            <person name="Saturday G.A."/>
            <person name="Hoyt F.H."/>
            <person name="Bruno D.P."/>
            <person name="Ribeiro J.M.C."/>
            <person name="Hinnebusch J."/>
        </authorList>
    </citation>
    <scope>NUCLEOTIDE SEQUENCE</scope>
</reference>
<dbReference type="GO" id="GO:0010498">
    <property type="term" value="P:proteasomal protein catabolic process"/>
    <property type="evidence" value="ECO:0007669"/>
    <property type="project" value="InterPro"/>
</dbReference>